<dbReference type="KEGG" id="rhf:EUB48_10885"/>
<proteinExistence type="predicted"/>
<dbReference type="OrthoDB" id="9813092at2"/>
<dbReference type="EMBL" id="CP035503">
    <property type="protein sequence ID" value="QDL39760.1"/>
    <property type="molecule type" value="Genomic_DNA"/>
</dbReference>
<dbReference type="SUPFAM" id="SSF47616">
    <property type="entry name" value="GST C-terminal domain-like"/>
    <property type="match status" value="1"/>
</dbReference>
<keyword evidence="3" id="KW-1185">Reference proteome</keyword>
<evidence type="ECO:0000259" key="1">
    <source>
        <dbReference type="PROSITE" id="PS50404"/>
    </source>
</evidence>
<dbReference type="GO" id="GO:0016740">
    <property type="term" value="F:transferase activity"/>
    <property type="evidence" value="ECO:0007669"/>
    <property type="project" value="UniProtKB-KW"/>
</dbReference>
<dbReference type="Pfam" id="PF13417">
    <property type="entry name" value="GST_N_3"/>
    <property type="match status" value="1"/>
</dbReference>
<dbReference type="InterPro" id="IPR004045">
    <property type="entry name" value="Glutathione_S-Trfase_N"/>
</dbReference>
<dbReference type="Gene3D" id="3.40.30.10">
    <property type="entry name" value="Glutaredoxin"/>
    <property type="match status" value="1"/>
</dbReference>
<organism evidence="2 3">
    <name type="scientific">Rhodoferax sediminis</name>
    <dbReference type="NCBI Taxonomy" id="2509614"/>
    <lineage>
        <taxon>Bacteria</taxon>
        <taxon>Pseudomonadati</taxon>
        <taxon>Pseudomonadota</taxon>
        <taxon>Betaproteobacteria</taxon>
        <taxon>Burkholderiales</taxon>
        <taxon>Comamonadaceae</taxon>
        <taxon>Rhodoferax</taxon>
    </lineage>
</organism>
<dbReference type="CDD" id="cd03196">
    <property type="entry name" value="GST_C_5"/>
    <property type="match status" value="1"/>
</dbReference>
<dbReference type="Gene3D" id="1.20.1050.10">
    <property type="match status" value="1"/>
</dbReference>
<accession>A0A515DH79</accession>
<dbReference type="SUPFAM" id="SSF52833">
    <property type="entry name" value="Thioredoxin-like"/>
    <property type="match status" value="1"/>
</dbReference>
<dbReference type="InterPro" id="IPR036282">
    <property type="entry name" value="Glutathione-S-Trfase_C_sf"/>
</dbReference>
<evidence type="ECO:0000313" key="3">
    <source>
        <dbReference type="Proteomes" id="UP000316798"/>
    </source>
</evidence>
<evidence type="ECO:0000313" key="2">
    <source>
        <dbReference type="EMBL" id="QDL39760.1"/>
    </source>
</evidence>
<sequence>MRARLALAVSAQACELREVVLRDKPPELLQASPKATVPVLVIDDGRVIEQSLEIMLWALRRNDPGQWLRPERADLETMLALVAEFDDGFKYHLDRYKYAGRHEDADGAAALTHRAQAAAYLDRLDAQLHTTRYLFGERAALADMALAPFVRQFAQTDSRWFAAQCWAPLQTWLSAFVNSALYAQIMLKYPKWEPGTAGVLFPPGSTPVKNQLMRQTP</sequence>
<gene>
    <name evidence="2" type="ORF">EUB48_10885</name>
</gene>
<dbReference type="Pfam" id="PF13410">
    <property type="entry name" value="GST_C_2"/>
    <property type="match status" value="1"/>
</dbReference>
<reference evidence="2 3" key="1">
    <citation type="submission" date="2019-01" db="EMBL/GenBank/DDBJ databases">
        <title>Genomic insights into a novel species Rhodoferax sp.</title>
        <authorList>
            <person name="Jin L."/>
        </authorList>
    </citation>
    <scope>NUCLEOTIDE SEQUENCE [LARGE SCALE GENOMIC DNA]</scope>
    <source>
        <strain evidence="2 3">CHu59-6-5</strain>
    </source>
</reference>
<dbReference type="AlphaFoldDB" id="A0A515DH79"/>
<name>A0A515DH79_9BURK</name>
<keyword evidence="2" id="KW-0808">Transferase</keyword>
<feature type="domain" description="GST N-terminal" evidence="1">
    <location>
        <begin position="1"/>
        <end position="66"/>
    </location>
</feature>
<dbReference type="PROSITE" id="PS50404">
    <property type="entry name" value="GST_NTER"/>
    <property type="match status" value="1"/>
</dbReference>
<dbReference type="Proteomes" id="UP000316798">
    <property type="component" value="Chromosome"/>
</dbReference>
<protein>
    <submittedName>
        <fullName evidence="2">Glutathione S-transferase</fullName>
    </submittedName>
</protein>
<dbReference type="InterPro" id="IPR036249">
    <property type="entry name" value="Thioredoxin-like_sf"/>
</dbReference>